<feature type="domain" description="YchJ-like middle NTF2-like" evidence="1">
    <location>
        <begin position="23"/>
        <end position="120"/>
    </location>
</feature>
<organism evidence="2 3">
    <name type="scientific">Pollutimonas bauzanensis</name>
    <dbReference type="NCBI Taxonomy" id="658167"/>
    <lineage>
        <taxon>Bacteria</taxon>
        <taxon>Pseudomonadati</taxon>
        <taxon>Pseudomonadota</taxon>
        <taxon>Betaproteobacteria</taxon>
        <taxon>Burkholderiales</taxon>
        <taxon>Alcaligenaceae</taxon>
        <taxon>Pollutimonas</taxon>
    </lineage>
</organism>
<proteinExistence type="predicted"/>
<dbReference type="PANTHER" id="PTHR33747:SF1">
    <property type="entry name" value="ADENYLATE CYCLASE-ASSOCIATED CAP C-TERMINAL DOMAIN-CONTAINING PROTEIN"/>
    <property type="match status" value="1"/>
</dbReference>
<dbReference type="Gene3D" id="3.10.450.50">
    <property type="match status" value="1"/>
</dbReference>
<dbReference type="SUPFAM" id="SSF54427">
    <property type="entry name" value="NTF2-like"/>
    <property type="match status" value="1"/>
</dbReference>
<evidence type="ECO:0000259" key="1">
    <source>
        <dbReference type="Pfam" id="PF17775"/>
    </source>
</evidence>
<dbReference type="InterPro" id="IPR032710">
    <property type="entry name" value="NTF2-like_dom_sf"/>
</dbReference>
<protein>
    <submittedName>
        <fullName evidence="2">SEC-C motif-containing protein</fullName>
    </submittedName>
</protein>
<accession>A0A1M5YR60</accession>
<keyword evidence="3" id="KW-1185">Reference proteome</keyword>
<name>A0A1M5YR60_9BURK</name>
<dbReference type="Pfam" id="PF17775">
    <property type="entry name" value="YchJ_M-like"/>
    <property type="match status" value="1"/>
</dbReference>
<dbReference type="EMBL" id="FQXE01000010">
    <property type="protein sequence ID" value="SHI14575.1"/>
    <property type="molecule type" value="Genomic_DNA"/>
</dbReference>
<dbReference type="Proteomes" id="UP000184226">
    <property type="component" value="Unassembled WGS sequence"/>
</dbReference>
<evidence type="ECO:0000313" key="3">
    <source>
        <dbReference type="Proteomes" id="UP000184226"/>
    </source>
</evidence>
<dbReference type="AlphaFoldDB" id="A0A1M5YR60"/>
<gene>
    <name evidence="2" type="ORF">SAMN04488135_11089</name>
</gene>
<evidence type="ECO:0000313" key="2">
    <source>
        <dbReference type="EMBL" id="SHI14575.1"/>
    </source>
</evidence>
<dbReference type="STRING" id="658167.SAMN04488135_11089"/>
<sequence length="129" mass="14593">MVQGASYAACCQPYIEGRERAPTAEHLMRSRYTAYTLGDAAYVLSTWHASTRPPELALDAAGAPHAMRWLELAVHSHTQLTETQAQVMFTARYREGGRARRLKEHSRFVLENGQWFYVDGDVDFDASSR</sequence>
<dbReference type="PANTHER" id="PTHR33747">
    <property type="entry name" value="UPF0225 PROTEIN SCO1677"/>
    <property type="match status" value="1"/>
</dbReference>
<reference evidence="2 3" key="1">
    <citation type="submission" date="2016-11" db="EMBL/GenBank/DDBJ databases">
        <authorList>
            <person name="Jaros S."/>
            <person name="Januszkiewicz K."/>
            <person name="Wedrychowicz H."/>
        </authorList>
    </citation>
    <scope>NUCLEOTIDE SEQUENCE [LARGE SCALE GENOMIC DNA]</scope>
    <source>
        <strain evidence="2 3">CGMCC 1.10190</strain>
    </source>
</reference>
<dbReference type="InterPro" id="IPR048469">
    <property type="entry name" value="YchJ-like_M"/>
</dbReference>